<comment type="caution">
    <text evidence="3">The sequence shown here is derived from an EMBL/GenBank/DDBJ whole genome shotgun (WGS) entry which is preliminary data.</text>
</comment>
<dbReference type="InterPro" id="IPR006528">
    <property type="entry name" value="Phage_head_morphogenesis_dom"/>
</dbReference>
<sequence length="671" mass="76304">MAKKKVEQNNTSLIINQIQLIQLQKQKIEIGKWRTALQSAENVRNPLRRQLLEIYKELLLDAHLYAIVDKRIKAVTRQTIRYVEEGKDTKELNKLFESPWFGKIVKSTMQALFWGYSLVEFQMEKGEIKKTVLIPREHVRPELGIVVKTNSSETTGIEYRLPPYDKYTFEVYIDDELGLLNIAACNVILKRGGSIDYANFIEMFGSPIRQYEYDPSVPGAREETEKVANESGNSAAIVTPKDWTTLTLHQTNNSVGSSVHHTFLQDLKEELSVLVLGQTMTTSDGSSRSQAEVHQQEQDKITQDDMQFVLNEINFNLKSKLEALGYPVAAGSFQFDQTDNTPINVQLDMDLKLKAAGLPIDDDYFYDKYKIPKPSSTGSPKPDKSKEAGQKKKSELSYRSQICSCGEHLAYHLDYEKLGLFDGILKLFRSVFKGEINSGQINEKTFTDTYKSLIDGMEQGYGDIRTAYEEPDTVMLEKLDDSTKIFAAHKNISFINSLVAALKDSNGELVKWTDFKKAAQQIHQNYNVTWLETEYNQAIAAAQAARLWVEIEAEKETFPNLEYATVGDNNVRPEHQKLDGIIRPVDDAFWNDHYPPLGWGCRCTVKRHDDSAEITPDSKLKTAIKAVPVDPEWKGNVGKTGKAFGENYSYEKELTNDERKKAEEFVKNYGK</sequence>
<evidence type="ECO:0000256" key="1">
    <source>
        <dbReference type="SAM" id="MobiDB-lite"/>
    </source>
</evidence>
<dbReference type="InterPro" id="IPR009279">
    <property type="entry name" value="Portal_Mu"/>
</dbReference>
<keyword evidence="4" id="KW-1185">Reference proteome</keyword>
<organism evidence="3 4">
    <name type="scientific">Xanthocytophaga flava</name>
    <dbReference type="NCBI Taxonomy" id="3048013"/>
    <lineage>
        <taxon>Bacteria</taxon>
        <taxon>Pseudomonadati</taxon>
        <taxon>Bacteroidota</taxon>
        <taxon>Cytophagia</taxon>
        <taxon>Cytophagales</taxon>
        <taxon>Rhodocytophagaceae</taxon>
        <taxon>Xanthocytophaga</taxon>
    </lineage>
</organism>
<evidence type="ECO:0000259" key="2">
    <source>
        <dbReference type="Pfam" id="PF04233"/>
    </source>
</evidence>
<gene>
    <name evidence="3" type="ORF">QNI19_14605</name>
</gene>
<feature type="region of interest" description="Disordered" evidence="1">
    <location>
        <begin position="371"/>
        <end position="393"/>
    </location>
</feature>
<reference evidence="3 4" key="1">
    <citation type="submission" date="2023-05" db="EMBL/GenBank/DDBJ databases">
        <authorList>
            <person name="Zhang X."/>
        </authorList>
    </citation>
    <scope>NUCLEOTIDE SEQUENCE [LARGE SCALE GENOMIC DNA]</scope>
    <source>
        <strain evidence="3 4">DM2B3-1</strain>
    </source>
</reference>
<dbReference type="Proteomes" id="UP001228581">
    <property type="component" value="Unassembled WGS sequence"/>
</dbReference>
<name>A0ABT7CKA2_9BACT</name>
<feature type="compositionally biased region" description="Basic and acidic residues" evidence="1">
    <location>
        <begin position="381"/>
        <end position="393"/>
    </location>
</feature>
<feature type="domain" description="Phage head morphogenesis" evidence="2">
    <location>
        <begin position="515"/>
        <end position="605"/>
    </location>
</feature>
<evidence type="ECO:0000313" key="4">
    <source>
        <dbReference type="Proteomes" id="UP001228581"/>
    </source>
</evidence>
<dbReference type="Pfam" id="PF04233">
    <property type="entry name" value="Phage_Mu_F"/>
    <property type="match status" value="1"/>
</dbReference>
<dbReference type="Pfam" id="PF06074">
    <property type="entry name" value="Portal_Mu"/>
    <property type="match status" value="1"/>
</dbReference>
<dbReference type="EMBL" id="JASJOT010000008">
    <property type="protein sequence ID" value="MDJ1494171.1"/>
    <property type="molecule type" value="Genomic_DNA"/>
</dbReference>
<dbReference type="NCBIfam" id="TIGR01641">
    <property type="entry name" value="phageSPP1_gp7"/>
    <property type="match status" value="1"/>
</dbReference>
<proteinExistence type="predicted"/>
<dbReference type="RefSeq" id="WP_313997099.1">
    <property type="nucleotide sequence ID" value="NZ_JASJOT010000008.1"/>
</dbReference>
<protein>
    <submittedName>
        <fullName evidence="3">DUF935 family protein</fullName>
    </submittedName>
</protein>
<evidence type="ECO:0000313" key="3">
    <source>
        <dbReference type="EMBL" id="MDJ1494171.1"/>
    </source>
</evidence>
<accession>A0ABT7CKA2</accession>